<sequence length="154" mass="17562">MYASLLFFHSLFRWLVLASLLSALFVAARGYFGQGTFTKTHNALRHWTATIAQVQLMIGFALYFTSPVVKYFTSNFKEAIQQLEFTFFGLIHIGLMFTAVSVLSSGSALAKRRPTDAAKFKTMLIWYSLALLIIFLAIPWPFSPLAQRPYFRPF</sequence>
<evidence type="ECO:0000313" key="2">
    <source>
        <dbReference type="EMBL" id="MBB5282762.1"/>
    </source>
</evidence>
<dbReference type="EMBL" id="JACHGF010000001">
    <property type="protein sequence ID" value="MBB5282762.1"/>
    <property type="molecule type" value="Genomic_DNA"/>
</dbReference>
<name>A0A840TMI2_9BACT</name>
<organism evidence="2 3">
    <name type="scientific">Rhabdobacter roseus</name>
    <dbReference type="NCBI Taxonomy" id="1655419"/>
    <lineage>
        <taxon>Bacteria</taxon>
        <taxon>Pseudomonadati</taxon>
        <taxon>Bacteroidota</taxon>
        <taxon>Cytophagia</taxon>
        <taxon>Cytophagales</taxon>
        <taxon>Cytophagaceae</taxon>
        <taxon>Rhabdobacter</taxon>
    </lineage>
</organism>
<accession>A0A840TMI2</accession>
<comment type="caution">
    <text evidence="2">The sequence shown here is derived from an EMBL/GenBank/DDBJ whole genome shotgun (WGS) entry which is preliminary data.</text>
</comment>
<dbReference type="Proteomes" id="UP000557307">
    <property type="component" value="Unassembled WGS sequence"/>
</dbReference>
<feature type="transmembrane region" description="Helical" evidence="1">
    <location>
        <begin position="12"/>
        <end position="32"/>
    </location>
</feature>
<dbReference type="AlphaFoldDB" id="A0A840TMI2"/>
<evidence type="ECO:0000256" key="1">
    <source>
        <dbReference type="SAM" id="Phobius"/>
    </source>
</evidence>
<reference evidence="2 3" key="1">
    <citation type="submission" date="2020-08" db="EMBL/GenBank/DDBJ databases">
        <title>Genomic Encyclopedia of Type Strains, Phase IV (KMG-IV): sequencing the most valuable type-strain genomes for metagenomic binning, comparative biology and taxonomic classification.</title>
        <authorList>
            <person name="Goeker M."/>
        </authorList>
    </citation>
    <scope>NUCLEOTIDE SEQUENCE [LARGE SCALE GENOMIC DNA]</scope>
    <source>
        <strain evidence="2 3">DSM 105074</strain>
    </source>
</reference>
<keyword evidence="1" id="KW-1133">Transmembrane helix</keyword>
<evidence type="ECO:0000313" key="3">
    <source>
        <dbReference type="Proteomes" id="UP000557307"/>
    </source>
</evidence>
<protein>
    <submittedName>
        <fullName evidence="2">Magnesium-transporting ATPase (P-type)</fullName>
    </submittedName>
</protein>
<feature type="transmembrane region" description="Helical" evidence="1">
    <location>
        <begin position="124"/>
        <end position="142"/>
    </location>
</feature>
<proteinExistence type="predicted"/>
<feature type="transmembrane region" description="Helical" evidence="1">
    <location>
        <begin position="85"/>
        <end position="103"/>
    </location>
</feature>
<keyword evidence="3" id="KW-1185">Reference proteome</keyword>
<keyword evidence="1" id="KW-0812">Transmembrane</keyword>
<feature type="transmembrane region" description="Helical" evidence="1">
    <location>
        <begin position="44"/>
        <end position="65"/>
    </location>
</feature>
<keyword evidence="1" id="KW-0472">Membrane</keyword>
<gene>
    <name evidence="2" type="ORF">HNQ92_000883</name>
</gene>